<dbReference type="PANTHER" id="PTHR21373">
    <property type="entry name" value="GLUCOSE REPRESSIBLE PROTEIN MAK10"/>
    <property type="match status" value="1"/>
</dbReference>
<proteinExistence type="inferred from homology"/>
<dbReference type="Proteomes" id="UP000716291">
    <property type="component" value="Unassembled WGS sequence"/>
</dbReference>
<dbReference type="Pfam" id="PF25789">
    <property type="entry name" value="TPR_NAA35"/>
    <property type="match status" value="2"/>
</dbReference>
<comment type="subcellular location">
    <subcellularLocation>
        <location evidence="1">Cytoplasm</location>
    </subcellularLocation>
</comment>
<evidence type="ECO:0000259" key="4">
    <source>
        <dbReference type="Pfam" id="PF04112"/>
    </source>
</evidence>
<evidence type="ECO:0000256" key="2">
    <source>
        <dbReference type="ARBA" id="ARBA00006289"/>
    </source>
</evidence>
<name>A0A9P6X9B4_RHIOR</name>
<dbReference type="InterPro" id="IPR007244">
    <property type="entry name" value="Naa35_N"/>
</dbReference>
<evidence type="ECO:0000313" key="7">
    <source>
        <dbReference type="Proteomes" id="UP000716291"/>
    </source>
</evidence>
<keyword evidence="7" id="KW-1185">Reference proteome</keyword>
<comment type="similarity">
    <text evidence="2">Belongs to the MAK10 family.</text>
</comment>
<protein>
    <recommendedName>
        <fullName evidence="8">Mak10 subunit, NatC N(Alpha)-terminal acetyltransferase</fullName>
    </recommendedName>
</protein>
<dbReference type="GO" id="GO:0031417">
    <property type="term" value="C:NatC complex"/>
    <property type="evidence" value="ECO:0007669"/>
    <property type="project" value="InterPro"/>
</dbReference>
<evidence type="ECO:0008006" key="8">
    <source>
        <dbReference type="Google" id="ProtNLM"/>
    </source>
</evidence>
<dbReference type="EMBL" id="JAANQT010000819">
    <property type="protein sequence ID" value="KAG1308165.1"/>
    <property type="molecule type" value="Genomic_DNA"/>
</dbReference>
<feature type="domain" description="NAA35-like N-terminal" evidence="4">
    <location>
        <begin position="39"/>
        <end position="170"/>
    </location>
</feature>
<evidence type="ECO:0000259" key="5">
    <source>
        <dbReference type="Pfam" id="PF25789"/>
    </source>
</evidence>
<evidence type="ECO:0000256" key="3">
    <source>
        <dbReference type="ARBA" id="ARBA00022490"/>
    </source>
</evidence>
<keyword evidence="3" id="KW-0963">Cytoplasm</keyword>
<organism evidence="6 7">
    <name type="scientific">Rhizopus oryzae</name>
    <name type="common">Mucormycosis agent</name>
    <name type="synonym">Rhizopus arrhizus var. delemar</name>
    <dbReference type="NCBI Taxonomy" id="64495"/>
    <lineage>
        <taxon>Eukaryota</taxon>
        <taxon>Fungi</taxon>
        <taxon>Fungi incertae sedis</taxon>
        <taxon>Mucoromycota</taxon>
        <taxon>Mucoromycotina</taxon>
        <taxon>Mucoromycetes</taxon>
        <taxon>Mucorales</taxon>
        <taxon>Mucorineae</taxon>
        <taxon>Rhizopodaceae</taxon>
        <taxon>Rhizopus</taxon>
    </lineage>
</organism>
<reference evidence="6" key="1">
    <citation type="journal article" date="2020" name="Microb. Genom.">
        <title>Genetic diversity of clinical and environmental Mucorales isolates obtained from an investigation of mucormycosis cases among solid organ transplant recipients.</title>
        <authorList>
            <person name="Nguyen M.H."/>
            <person name="Kaul D."/>
            <person name="Muto C."/>
            <person name="Cheng S.J."/>
            <person name="Richter R.A."/>
            <person name="Bruno V.M."/>
            <person name="Liu G."/>
            <person name="Beyhan S."/>
            <person name="Sundermann A.J."/>
            <person name="Mounaud S."/>
            <person name="Pasculle A.W."/>
            <person name="Nierman W.C."/>
            <person name="Driscoll E."/>
            <person name="Cumbie R."/>
            <person name="Clancy C.J."/>
            <person name="Dupont C.L."/>
        </authorList>
    </citation>
    <scope>NUCLEOTIDE SEQUENCE</scope>
    <source>
        <strain evidence="6">GL11</strain>
    </source>
</reference>
<dbReference type="InterPro" id="IPR057983">
    <property type="entry name" value="NAA35-like_N"/>
</dbReference>
<comment type="caution">
    <text evidence="6">The sequence shown here is derived from an EMBL/GenBank/DDBJ whole genome shotgun (WGS) entry which is preliminary data.</text>
</comment>
<dbReference type="OrthoDB" id="269405at2759"/>
<evidence type="ECO:0000313" key="6">
    <source>
        <dbReference type="EMBL" id="KAG1308165.1"/>
    </source>
</evidence>
<accession>A0A9P6X9B4</accession>
<sequence length="599" mass="69618">MSSSQEGKDEQSIGLFNIPENTMLHWKDITHFINKTTNVCSKHFTLFDAISAIEIMDSRMDTGMAIKEEPAFDITKQLTAEQVVDIMDNLVIREIAWLSGHSISQTVFTCVYFHHLTELYESKTDDAVYSSLRIYILATMKCCYYIWTEMIQRNVYEEEDFTTNLFGLCFDNQILDISIINDLDTTILRLSNQQEQNSSVMKAILNRIESRKSYLLGLIYLSQNTIHLASSKYELTKLIQLLDHLDLSVGSSVKGAFDPNINRKLTSYAPPRPTRLESKEEAYMKFKQLAQRLLSVCSITDYPSVISLMNFFDAFGSAIPYADAFSRSKLNTLLHYNHRTVDNQNTPYLILKCVKETAFLELFRIHCQNRPRQRRLLLKSVREWQAIEQEAAVIDALFQDIFSVKASPSYYSSWARFLKLMMIERILVLGFELELYSKHEYTMILWYTRIVLKDRLILLQRFTSPTDFVHTQLILTQATLSLTEALLKIMVMVGHTNQWNDRKPIFDDEKTRYLQRFKAFLGLPCPPYEFFVADMTSLDGDIPSMKDTVKEELLKAKNLFNQLLQVSPQETSTEMCFDHFKKVYKDNYKLVMAIAYVVL</sequence>
<feature type="domain" description="NAA35-like TPR repeats" evidence="5">
    <location>
        <begin position="469"/>
        <end position="588"/>
    </location>
</feature>
<dbReference type="InterPro" id="IPR057982">
    <property type="entry name" value="TPR_NAA35"/>
</dbReference>
<evidence type="ECO:0000256" key="1">
    <source>
        <dbReference type="ARBA" id="ARBA00004496"/>
    </source>
</evidence>
<dbReference type="PANTHER" id="PTHR21373:SF0">
    <property type="entry name" value="N-ALPHA-ACETYLTRANSFERASE 35, NATC AUXILIARY SUBUNIT"/>
    <property type="match status" value="1"/>
</dbReference>
<dbReference type="Pfam" id="PF04112">
    <property type="entry name" value="Mak10"/>
    <property type="match status" value="1"/>
</dbReference>
<gene>
    <name evidence="6" type="ORF">G6F64_006249</name>
</gene>
<dbReference type="AlphaFoldDB" id="A0A9P6X9B4"/>
<feature type="domain" description="NAA35-like TPR repeats" evidence="5">
    <location>
        <begin position="350"/>
        <end position="453"/>
    </location>
</feature>